<dbReference type="InterPro" id="IPR036388">
    <property type="entry name" value="WH-like_DNA-bd_sf"/>
</dbReference>
<dbReference type="Gene3D" id="1.10.10.10">
    <property type="entry name" value="Winged helix-like DNA-binding domain superfamily/Winged helix DNA-binding domain"/>
    <property type="match status" value="1"/>
</dbReference>
<evidence type="ECO:0000256" key="3">
    <source>
        <dbReference type="ARBA" id="ARBA00023163"/>
    </source>
</evidence>
<evidence type="ECO:0000313" key="6">
    <source>
        <dbReference type="EMBL" id="AZQ75159.1"/>
    </source>
</evidence>
<evidence type="ECO:0000259" key="4">
    <source>
        <dbReference type="PROSITE" id="PS51077"/>
    </source>
</evidence>
<dbReference type="InterPro" id="IPR036390">
    <property type="entry name" value="WH_DNA-bd_sf"/>
</dbReference>
<dbReference type="EMBL" id="CP034587">
    <property type="protein sequence ID" value="AZQ75159.1"/>
    <property type="molecule type" value="Genomic_DNA"/>
</dbReference>
<dbReference type="PROSITE" id="PS51078">
    <property type="entry name" value="ICLR_ED"/>
    <property type="match status" value="1"/>
</dbReference>
<evidence type="ECO:0000313" key="7">
    <source>
        <dbReference type="Proteomes" id="UP000267900"/>
    </source>
</evidence>
<feature type="domain" description="HTH iclR-type" evidence="4">
    <location>
        <begin position="17"/>
        <end position="76"/>
    </location>
</feature>
<feature type="domain" description="IclR-ED" evidence="5">
    <location>
        <begin position="77"/>
        <end position="240"/>
    </location>
</feature>
<dbReference type="Proteomes" id="UP000267900">
    <property type="component" value="Chromosome"/>
</dbReference>
<organism evidence="6 7">
    <name type="scientific">Streptomyces luteoverticillatus</name>
    <name type="common">Streptoverticillium luteoverticillatus</name>
    <dbReference type="NCBI Taxonomy" id="66425"/>
    <lineage>
        <taxon>Bacteria</taxon>
        <taxon>Bacillati</taxon>
        <taxon>Actinomycetota</taxon>
        <taxon>Actinomycetes</taxon>
        <taxon>Kitasatosporales</taxon>
        <taxon>Streptomycetaceae</taxon>
        <taxon>Streptomyces</taxon>
    </lineage>
</organism>
<dbReference type="OrthoDB" id="4103401at2"/>
<keyword evidence="3" id="KW-0804">Transcription</keyword>
<dbReference type="SUPFAM" id="SSF55781">
    <property type="entry name" value="GAF domain-like"/>
    <property type="match status" value="1"/>
</dbReference>
<name>A0A3S9PRZ4_STRLT</name>
<dbReference type="AlphaFoldDB" id="A0A3S9PRZ4"/>
<accession>A0A3S9PRZ4</accession>
<dbReference type="PANTHER" id="PTHR30136">
    <property type="entry name" value="HELIX-TURN-HELIX TRANSCRIPTIONAL REGULATOR, ICLR FAMILY"/>
    <property type="match status" value="1"/>
</dbReference>
<dbReference type="GO" id="GO:0003677">
    <property type="term" value="F:DNA binding"/>
    <property type="evidence" value="ECO:0007669"/>
    <property type="project" value="UniProtKB-KW"/>
</dbReference>
<dbReference type="Pfam" id="PF09339">
    <property type="entry name" value="HTH_IclR"/>
    <property type="match status" value="1"/>
</dbReference>
<gene>
    <name evidence="6" type="ORF">EKH77_32005</name>
</gene>
<dbReference type="GO" id="GO:0045892">
    <property type="term" value="P:negative regulation of DNA-templated transcription"/>
    <property type="evidence" value="ECO:0007669"/>
    <property type="project" value="TreeGrafter"/>
</dbReference>
<dbReference type="InterPro" id="IPR014757">
    <property type="entry name" value="Tscrpt_reg_IclR_C"/>
</dbReference>
<dbReference type="PANTHER" id="PTHR30136:SF35">
    <property type="entry name" value="HTH-TYPE TRANSCRIPTIONAL REGULATOR RV1719"/>
    <property type="match status" value="1"/>
</dbReference>
<dbReference type="InterPro" id="IPR029016">
    <property type="entry name" value="GAF-like_dom_sf"/>
</dbReference>
<sequence>MARSAAGGTGERPVPGRGVLEGAFALLEALGQAGEAGLTALSADSGLPKTTAYRLLEQLVDLGVVEHHGTRYRMGSRMFRLGLGWQPPPGLCAAARGPMRRLARATGASVGICVLREGRTLAVQGVPGMVDHLAPFQPGATWPWYAAAGKVLVAAASPRVPLDPLPASWRREAMAIRDGGVALDREELVPGVCCVAVPLTAPGGEAVAGLCAMVDPAHDLGRLARAVARTGRAVSAGLRDPAPVRPPMAPARAS</sequence>
<evidence type="ECO:0000256" key="1">
    <source>
        <dbReference type="ARBA" id="ARBA00023015"/>
    </source>
</evidence>
<dbReference type="SMART" id="SM00346">
    <property type="entry name" value="HTH_ICLR"/>
    <property type="match status" value="1"/>
</dbReference>
<keyword evidence="2" id="KW-0238">DNA-binding</keyword>
<protein>
    <submittedName>
        <fullName evidence="6">IclR family transcriptional regulator</fullName>
    </submittedName>
</protein>
<dbReference type="SUPFAM" id="SSF46785">
    <property type="entry name" value="Winged helix' DNA-binding domain"/>
    <property type="match status" value="1"/>
</dbReference>
<dbReference type="GO" id="GO:0003700">
    <property type="term" value="F:DNA-binding transcription factor activity"/>
    <property type="evidence" value="ECO:0007669"/>
    <property type="project" value="TreeGrafter"/>
</dbReference>
<keyword evidence="7" id="KW-1185">Reference proteome</keyword>
<dbReference type="InterPro" id="IPR050707">
    <property type="entry name" value="HTH_MetabolicPath_Reg"/>
</dbReference>
<dbReference type="PROSITE" id="PS51077">
    <property type="entry name" value="HTH_ICLR"/>
    <property type="match status" value="1"/>
</dbReference>
<proteinExistence type="predicted"/>
<dbReference type="RefSeq" id="WP_126917661.1">
    <property type="nucleotide sequence ID" value="NZ_CP034587.1"/>
</dbReference>
<dbReference type="InterPro" id="IPR005471">
    <property type="entry name" value="Tscrpt_reg_IclR_N"/>
</dbReference>
<dbReference type="Pfam" id="PF01614">
    <property type="entry name" value="IclR_C"/>
    <property type="match status" value="1"/>
</dbReference>
<reference evidence="6 7" key="1">
    <citation type="submission" date="2018-12" db="EMBL/GenBank/DDBJ databases">
        <title>The whole draft genome of Streptomyce luteoverticillatus CGMCC 15060.</title>
        <authorList>
            <person name="Feng Z."/>
            <person name="Chen G."/>
            <person name="Zhang J."/>
            <person name="Zhu H."/>
            <person name="Yu X."/>
            <person name="Zhang W."/>
            <person name="Zhang X."/>
        </authorList>
    </citation>
    <scope>NUCLEOTIDE SEQUENCE [LARGE SCALE GENOMIC DNA]</scope>
    <source>
        <strain evidence="6 7">CGMCC 15060</strain>
    </source>
</reference>
<keyword evidence="1" id="KW-0805">Transcription regulation</keyword>
<evidence type="ECO:0000259" key="5">
    <source>
        <dbReference type="PROSITE" id="PS51078"/>
    </source>
</evidence>
<dbReference type="Gene3D" id="3.30.450.40">
    <property type="match status" value="1"/>
</dbReference>
<evidence type="ECO:0000256" key="2">
    <source>
        <dbReference type="ARBA" id="ARBA00023125"/>
    </source>
</evidence>